<evidence type="ECO:0000256" key="4">
    <source>
        <dbReference type="ARBA" id="ARBA00023136"/>
    </source>
</evidence>
<feature type="transmembrane region" description="Helical" evidence="5">
    <location>
        <begin position="70"/>
        <end position="90"/>
    </location>
</feature>
<dbReference type="InterPro" id="IPR007269">
    <property type="entry name" value="ICMT_MeTrfase"/>
</dbReference>
<dbReference type="RefSeq" id="WP_205002644.1">
    <property type="nucleotide sequence ID" value="NZ_JBHTNT010000018.1"/>
</dbReference>
<reference evidence="6 7" key="1">
    <citation type="submission" date="2021-01" db="EMBL/GenBank/DDBJ databases">
        <title>Genomic Encyclopedia of Type Strains, Phase IV (KMG-IV): sequencing the most valuable type-strain genomes for metagenomic binning, comparative biology and taxonomic classification.</title>
        <authorList>
            <person name="Goeker M."/>
        </authorList>
    </citation>
    <scope>NUCLEOTIDE SEQUENCE [LARGE SCALE GENOMIC DNA]</scope>
    <source>
        <strain evidence="6 7">DSM 28236</strain>
    </source>
</reference>
<protein>
    <submittedName>
        <fullName evidence="6">Methyltransferase</fullName>
    </submittedName>
</protein>
<dbReference type="GO" id="GO:0032259">
    <property type="term" value="P:methylation"/>
    <property type="evidence" value="ECO:0007669"/>
    <property type="project" value="UniProtKB-KW"/>
</dbReference>
<dbReference type="Gene3D" id="1.20.120.1630">
    <property type="match status" value="1"/>
</dbReference>
<proteinExistence type="predicted"/>
<sequence>MILFAVLFLFVVLQRVTELIIARSNEAYLKSRGAVEIGHSHYKWIVLVHAGFFVSLLTEVLILRKTLASWFWIPLAFFAAAQVLRLWALLSLGRYWNTKIIILPNAPVVARGPYKYLRHPNYLIVATEILTLPLIFRAYFTAFVFTILNIIVLSIRIPIEEKALEDVTDYSKMMKSRRRFIPSGREN</sequence>
<keyword evidence="6" id="KW-0489">Methyltransferase</keyword>
<dbReference type="PANTHER" id="PTHR43847:SF1">
    <property type="entry name" value="BLL3993 PROTEIN"/>
    <property type="match status" value="1"/>
</dbReference>
<dbReference type="Proteomes" id="UP000808914">
    <property type="component" value="Unassembled WGS sequence"/>
</dbReference>
<evidence type="ECO:0000256" key="2">
    <source>
        <dbReference type="ARBA" id="ARBA00022692"/>
    </source>
</evidence>
<evidence type="ECO:0000256" key="3">
    <source>
        <dbReference type="ARBA" id="ARBA00022989"/>
    </source>
</evidence>
<dbReference type="EMBL" id="JAFBER010000003">
    <property type="protein sequence ID" value="MBM7644667.1"/>
    <property type="molecule type" value="Genomic_DNA"/>
</dbReference>
<dbReference type="GO" id="GO:0008168">
    <property type="term" value="F:methyltransferase activity"/>
    <property type="evidence" value="ECO:0007669"/>
    <property type="project" value="UniProtKB-KW"/>
</dbReference>
<feature type="transmembrane region" description="Helical" evidence="5">
    <location>
        <begin position="42"/>
        <end position="63"/>
    </location>
</feature>
<name>A0ABS2PXA5_9BACL</name>
<evidence type="ECO:0000313" key="7">
    <source>
        <dbReference type="Proteomes" id="UP000808914"/>
    </source>
</evidence>
<dbReference type="PANTHER" id="PTHR43847">
    <property type="entry name" value="BLL3993 PROTEIN"/>
    <property type="match status" value="1"/>
</dbReference>
<gene>
    <name evidence="6" type="ORF">JOD45_000860</name>
</gene>
<dbReference type="Pfam" id="PF04140">
    <property type="entry name" value="ICMT"/>
    <property type="match status" value="1"/>
</dbReference>
<organism evidence="6 7">
    <name type="scientific">Scopulibacillus daqui</name>
    <dbReference type="NCBI Taxonomy" id="1469162"/>
    <lineage>
        <taxon>Bacteria</taxon>
        <taxon>Bacillati</taxon>
        <taxon>Bacillota</taxon>
        <taxon>Bacilli</taxon>
        <taxon>Bacillales</taxon>
        <taxon>Sporolactobacillaceae</taxon>
        <taxon>Scopulibacillus</taxon>
    </lineage>
</organism>
<feature type="transmembrane region" description="Helical" evidence="5">
    <location>
        <begin position="134"/>
        <end position="155"/>
    </location>
</feature>
<evidence type="ECO:0000313" key="6">
    <source>
        <dbReference type="EMBL" id="MBM7644667.1"/>
    </source>
</evidence>
<keyword evidence="3 5" id="KW-1133">Transmembrane helix</keyword>
<keyword evidence="7" id="KW-1185">Reference proteome</keyword>
<keyword evidence="6" id="KW-0808">Transferase</keyword>
<keyword evidence="4 5" id="KW-0472">Membrane</keyword>
<evidence type="ECO:0000256" key="1">
    <source>
        <dbReference type="ARBA" id="ARBA00004141"/>
    </source>
</evidence>
<keyword evidence="2 5" id="KW-0812">Transmembrane</keyword>
<comment type="caution">
    <text evidence="6">The sequence shown here is derived from an EMBL/GenBank/DDBJ whole genome shotgun (WGS) entry which is preliminary data.</text>
</comment>
<evidence type="ECO:0000256" key="5">
    <source>
        <dbReference type="SAM" id="Phobius"/>
    </source>
</evidence>
<accession>A0ABS2PXA5</accession>
<comment type="subcellular location">
    <subcellularLocation>
        <location evidence="1">Membrane</location>
        <topology evidence="1">Multi-pass membrane protein</topology>
    </subcellularLocation>
</comment>
<dbReference type="InterPro" id="IPR052527">
    <property type="entry name" value="Metal_cation-efflux_comp"/>
</dbReference>